<evidence type="ECO:0000313" key="2">
    <source>
        <dbReference type="Proteomes" id="UP000184440"/>
    </source>
</evidence>
<protein>
    <submittedName>
        <fullName evidence="1">Uncharacterized protein</fullName>
    </submittedName>
</protein>
<dbReference type="OrthoDB" id="9991573at2"/>
<organism evidence="1 2">
    <name type="scientific">Cryptosporangium aurantiacum</name>
    <dbReference type="NCBI Taxonomy" id="134849"/>
    <lineage>
        <taxon>Bacteria</taxon>
        <taxon>Bacillati</taxon>
        <taxon>Actinomycetota</taxon>
        <taxon>Actinomycetes</taxon>
        <taxon>Cryptosporangiales</taxon>
        <taxon>Cryptosporangiaceae</taxon>
        <taxon>Cryptosporangium</taxon>
    </lineage>
</organism>
<dbReference type="STRING" id="134849.SAMN05443668_10393"/>
<sequence>MSTTTPPTDPTLAQILEALQSIAEAVNRGTDAVAGGTDAGQASQEQSTAIVDYLVLRELVGRQADEIRRTVAATRFAGGTVVFEGGIPATAVKVAVFTRRSAAPDEVADITIDDGSVVDVVKKHRGARRRGSGPVIGFALASVTDDQPVARVELRDAGDLAVALGPRLAPVS</sequence>
<dbReference type="EMBL" id="FRCS01000003">
    <property type="protein sequence ID" value="SHN13407.1"/>
    <property type="molecule type" value="Genomic_DNA"/>
</dbReference>
<proteinExistence type="predicted"/>
<accession>A0A1M7P9L9</accession>
<dbReference type="AlphaFoldDB" id="A0A1M7P9L9"/>
<gene>
    <name evidence="1" type="ORF">SAMN05443668_10393</name>
</gene>
<reference evidence="1 2" key="1">
    <citation type="submission" date="2016-11" db="EMBL/GenBank/DDBJ databases">
        <authorList>
            <person name="Jaros S."/>
            <person name="Januszkiewicz K."/>
            <person name="Wedrychowicz H."/>
        </authorList>
    </citation>
    <scope>NUCLEOTIDE SEQUENCE [LARGE SCALE GENOMIC DNA]</scope>
    <source>
        <strain evidence="1 2">DSM 46144</strain>
    </source>
</reference>
<dbReference type="RefSeq" id="WP_073255531.1">
    <property type="nucleotide sequence ID" value="NZ_FRCS01000003.1"/>
</dbReference>
<name>A0A1M7P9L9_9ACTN</name>
<evidence type="ECO:0000313" key="1">
    <source>
        <dbReference type="EMBL" id="SHN13407.1"/>
    </source>
</evidence>
<keyword evidence="2" id="KW-1185">Reference proteome</keyword>
<dbReference type="Proteomes" id="UP000184440">
    <property type="component" value="Unassembled WGS sequence"/>
</dbReference>